<evidence type="ECO:0000313" key="2">
    <source>
        <dbReference type="EMBL" id="HJB06659.1"/>
    </source>
</evidence>
<dbReference type="Pfam" id="PF01381">
    <property type="entry name" value="HTH_3"/>
    <property type="match status" value="1"/>
</dbReference>
<sequence>MLTNFGKALRKIRIDHSEFLKDMAAKLGVTVAYLSAVENGKREVPDQWIDVLAEKYFLDPSEKKELQNYAYENKDNIKIDLSGIEKEEREMALAFARSFKSLTEADKKAIEKIFKDK</sequence>
<comment type="caution">
    <text evidence="2">The sequence shown here is derived from an EMBL/GenBank/DDBJ whole genome shotgun (WGS) entry which is preliminary data.</text>
</comment>
<dbReference type="SUPFAM" id="SSF47413">
    <property type="entry name" value="lambda repressor-like DNA-binding domains"/>
    <property type="match status" value="1"/>
</dbReference>
<accession>A0A9D2L641</accession>
<evidence type="ECO:0000313" key="3">
    <source>
        <dbReference type="Proteomes" id="UP000886804"/>
    </source>
</evidence>
<organism evidence="2 3">
    <name type="scientific">Candidatus Enterocloster faecavium</name>
    <dbReference type="NCBI Taxonomy" id="2838560"/>
    <lineage>
        <taxon>Bacteria</taxon>
        <taxon>Bacillati</taxon>
        <taxon>Bacillota</taxon>
        <taxon>Clostridia</taxon>
        <taxon>Lachnospirales</taxon>
        <taxon>Lachnospiraceae</taxon>
        <taxon>Enterocloster</taxon>
    </lineage>
</organism>
<dbReference type="Gene3D" id="1.10.260.40">
    <property type="entry name" value="lambda repressor-like DNA-binding domains"/>
    <property type="match status" value="1"/>
</dbReference>
<dbReference type="PROSITE" id="PS50943">
    <property type="entry name" value="HTH_CROC1"/>
    <property type="match status" value="1"/>
</dbReference>
<protein>
    <submittedName>
        <fullName evidence="2">Helix-turn-helix domain-containing protein</fullName>
    </submittedName>
</protein>
<feature type="domain" description="HTH cro/C1-type" evidence="1">
    <location>
        <begin position="20"/>
        <end position="43"/>
    </location>
</feature>
<dbReference type="AlphaFoldDB" id="A0A9D2L641"/>
<dbReference type="InterPro" id="IPR010982">
    <property type="entry name" value="Lambda_DNA-bd_dom_sf"/>
</dbReference>
<dbReference type="CDD" id="cd00093">
    <property type="entry name" value="HTH_XRE"/>
    <property type="match status" value="1"/>
</dbReference>
<dbReference type="InterPro" id="IPR001387">
    <property type="entry name" value="Cro/C1-type_HTH"/>
</dbReference>
<gene>
    <name evidence="2" type="ORF">H9716_02200</name>
</gene>
<name>A0A9D2L641_9FIRM</name>
<dbReference type="EMBL" id="DWYS01000028">
    <property type="protein sequence ID" value="HJB06659.1"/>
    <property type="molecule type" value="Genomic_DNA"/>
</dbReference>
<dbReference type="Proteomes" id="UP000886804">
    <property type="component" value="Unassembled WGS sequence"/>
</dbReference>
<reference evidence="2" key="2">
    <citation type="submission" date="2021-04" db="EMBL/GenBank/DDBJ databases">
        <authorList>
            <person name="Gilroy R."/>
        </authorList>
    </citation>
    <scope>NUCLEOTIDE SEQUENCE</scope>
    <source>
        <strain evidence="2">CHK188-4685</strain>
    </source>
</reference>
<reference evidence="2" key="1">
    <citation type="journal article" date="2021" name="PeerJ">
        <title>Extensive microbial diversity within the chicken gut microbiome revealed by metagenomics and culture.</title>
        <authorList>
            <person name="Gilroy R."/>
            <person name="Ravi A."/>
            <person name="Getino M."/>
            <person name="Pursley I."/>
            <person name="Horton D.L."/>
            <person name="Alikhan N.F."/>
            <person name="Baker D."/>
            <person name="Gharbi K."/>
            <person name="Hall N."/>
            <person name="Watson M."/>
            <person name="Adriaenssens E.M."/>
            <person name="Foster-Nyarko E."/>
            <person name="Jarju S."/>
            <person name="Secka A."/>
            <person name="Antonio M."/>
            <person name="Oren A."/>
            <person name="Chaudhuri R.R."/>
            <person name="La Ragione R."/>
            <person name="Hildebrand F."/>
            <person name="Pallen M.J."/>
        </authorList>
    </citation>
    <scope>NUCLEOTIDE SEQUENCE</scope>
    <source>
        <strain evidence="2">CHK188-4685</strain>
    </source>
</reference>
<dbReference type="GO" id="GO:0003677">
    <property type="term" value="F:DNA binding"/>
    <property type="evidence" value="ECO:0007669"/>
    <property type="project" value="InterPro"/>
</dbReference>
<evidence type="ECO:0000259" key="1">
    <source>
        <dbReference type="PROSITE" id="PS50943"/>
    </source>
</evidence>
<proteinExistence type="predicted"/>